<dbReference type="EMBL" id="JAFBMS010000023">
    <property type="protein sequence ID" value="KAG9343639.1"/>
    <property type="molecule type" value="Genomic_DNA"/>
</dbReference>
<name>A0A8T2NTU7_9TELE</name>
<accession>A0A8T2NTU7</accession>
<sequence length="77" mass="8715">MLRTNITQIYSSQGLCEAVLRSTVGLQREAESRRDDCEMQRRHLSKLKQCGPEDQRNMGGYCDRPASQPGLHCVHPA</sequence>
<proteinExistence type="predicted"/>
<dbReference type="AlphaFoldDB" id="A0A8T2NTU7"/>
<organism evidence="1 2">
    <name type="scientific">Albula glossodonta</name>
    <name type="common">roundjaw bonefish</name>
    <dbReference type="NCBI Taxonomy" id="121402"/>
    <lineage>
        <taxon>Eukaryota</taxon>
        <taxon>Metazoa</taxon>
        <taxon>Chordata</taxon>
        <taxon>Craniata</taxon>
        <taxon>Vertebrata</taxon>
        <taxon>Euteleostomi</taxon>
        <taxon>Actinopterygii</taxon>
        <taxon>Neopterygii</taxon>
        <taxon>Teleostei</taxon>
        <taxon>Albuliformes</taxon>
        <taxon>Albulidae</taxon>
        <taxon>Albula</taxon>
    </lineage>
</organism>
<dbReference type="Proteomes" id="UP000824540">
    <property type="component" value="Unassembled WGS sequence"/>
</dbReference>
<evidence type="ECO:0000313" key="1">
    <source>
        <dbReference type="EMBL" id="KAG9343639.1"/>
    </source>
</evidence>
<reference evidence="1" key="1">
    <citation type="thesis" date="2021" institute="BYU ScholarsArchive" country="Provo, UT, USA">
        <title>Applications of and Algorithms for Genome Assembly and Genomic Analyses with an Emphasis on Marine Teleosts.</title>
        <authorList>
            <person name="Pickett B.D."/>
        </authorList>
    </citation>
    <scope>NUCLEOTIDE SEQUENCE</scope>
    <source>
        <strain evidence="1">HI-2016</strain>
    </source>
</reference>
<gene>
    <name evidence="1" type="ORF">JZ751_013809</name>
</gene>
<comment type="caution">
    <text evidence="1">The sequence shown here is derived from an EMBL/GenBank/DDBJ whole genome shotgun (WGS) entry which is preliminary data.</text>
</comment>
<keyword evidence="2" id="KW-1185">Reference proteome</keyword>
<evidence type="ECO:0000313" key="2">
    <source>
        <dbReference type="Proteomes" id="UP000824540"/>
    </source>
</evidence>
<protein>
    <submittedName>
        <fullName evidence="1">Uncharacterized protein</fullName>
    </submittedName>
</protein>